<proteinExistence type="inferred from homology"/>
<dbReference type="GO" id="GO:0005829">
    <property type="term" value="C:cytosol"/>
    <property type="evidence" value="ECO:0007669"/>
    <property type="project" value="TreeGrafter"/>
</dbReference>
<dbReference type="SUPFAM" id="SSF89957">
    <property type="entry name" value="MTH1187/YkoF-like"/>
    <property type="match status" value="1"/>
</dbReference>
<evidence type="ECO:0000313" key="3">
    <source>
        <dbReference type="EMBL" id="HGG91591.1"/>
    </source>
</evidence>
<dbReference type="AlphaFoldDB" id="A0A7C4ABJ7"/>
<evidence type="ECO:0000259" key="2">
    <source>
        <dbReference type="Pfam" id="PF01910"/>
    </source>
</evidence>
<name>A0A7C4ABJ7_9BACT</name>
<dbReference type="NCBIfam" id="TIGR00106">
    <property type="entry name" value="MTH1187 family thiamine-binding protein"/>
    <property type="match status" value="1"/>
</dbReference>
<dbReference type="InterPro" id="IPR051614">
    <property type="entry name" value="UPF0045_domain"/>
</dbReference>
<accession>A0A7C4ABJ7</accession>
<protein>
    <submittedName>
        <fullName evidence="3">MTH1187 family thiamine-binding protein</fullName>
    </submittedName>
</protein>
<feature type="domain" description="Thiamine-binding protein" evidence="2">
    <location>
        <begin position="5"/>
        <end position="93"/>
    </location>
</feature>
<reference evidence="3" key="1">
    <citation type="journal article" date="2020" name="mSystems">
        <title>Genome- and Community-Level Interaction Insights into Carbon Utilization and Element Cycling Functions of Hydrothermarchaeota in Hydrothermal Sediment.</title>
        <authorList>
            <person name="Zhou Z."/>
            <person name="Liu Y."/>
            <person name="Xu W."/>
            <person name="Pan J."/>
            <person name="Luo Z.H."/>
            <person name="Li M."/>
        </authorList>
    </citation>
    <scope>NUCLEOTIDE SEQUENCE [LARGE SCALE GENOMIC DNA]</scope>
    <source>
        <strain evidence="3">SpSt-413</strain>
    </source>
</reference>
<dbReference type="InterPro" id="IPR002767">
    <property type="entry name" value="Thiamine_BP"/>
</dbReference>
<dbReference type="PANTHER" id="PTHR33777:SF1">
    <property type="entry name" value="UPF0045 PROTEIN ECM15"/>
    <property type="match status" value="1"/>
</dbReference>
<sequence>MSVIAELSIFPIGAGGSLSPYVARAVKVIEESGLPYELGPMGTCIEGEWQEVMDVVGRCFEALRADQDRVYLTLKVDWRAGRAGGIKAKPRAVVQLMGKPQ</sequence>
<evidence type="ECO:0000256" key="1">
    <source>
        <dbReference type="ARBA" id="ARBA00010272"/>
    </source>
</evidence>
<dbReference type="PANTHER" id="PTHR33777">
    <property type="entry name" value="UPF0045 PROTEIN ECM15"/>
    <property type="match status" value="1"/>
</dbReference>
<gene>
    <name evidence="3" type="ORF">ENR59_01385</name>
</gene>
<dbReference type="InterPro" id="IPR029756">
    <property type="entry name" value="MTH1187/YkoF-like"/>
</dbReference>
<comment type="caution">
    <text evidence="3">The sequence shown here is derived from an EMBL/GenBank/DDBJ whole genome shotgun (WGS) entry which is preliminary data.</text>
</comment>
<organism evidence="3">
    <name type="scientific">Fundidesulfovibrio putealis</name>
    <dbReference type="NCBI Taxonomy" id="270496"/>
    <lineage>
        <taxon>Bacteria</taxon>
        <taxon>Pseudomonadati</taxon>
        <taxon>Thermodesulfobacteriota</taxon>
        <taxon>Desulfovibrionia</taxon>
        <taxon>Desulfovibrionales</taxon>
        <taxon>Desulfovibrionaceae</taxon>
        <taxon>Fundidesulfovibrio</taxon>
    </lineage>
</organism>
<dbReference type="EMBL" id="DSRP01000098">
    <property type="protein sequence ID" value="HGG91591.1"/>
    <property type="molecule type" value="Genomic_DNA"/>
</dbReference>
<comment type="similarity">
    <text evidence="1">Belongs to the UPF0045 family.</text>
</comment>
<dbReference type="Pfam" id="PF01910">
    <property type="entry name" value="Thiamine_BP"/>
    <property type="match status" value="1"/>
</dbReference>
<dbReference type="Gene3D" id="3.30.70.930">
    <property type="match status" value="1"/>
</dbReference>